<name>A0AAV4USA8_CAEEX</name>
<sequence>MLKDVIDTDASIRLRYRRKVSSLKGRNVGCRSENGNHGTLPYVTVELKGLPPTILTNVQTFHYLAGAGSECVCYATGSPLP</sequence>
<accession>A0AAV4USA8</accession>
<evidence type="ECO:0000313" key="1">
    <source>
        <dbReference type="EMBL" id="GIY60379.1"/>
    </source>
</evidence>
<dbReference type="Proteomes" id="UP001054945">
    <property type="component" value="Unassembled WGS sequence"/>
</dbReference>
<proteinExistence type="predicted"/>
<evidence type="ECO:0000313" key="2">
    <source>
        <dbReference type="Proteomes" id="UP001054945"/>
    </source>
</evidence>
<dbReference type="EMBL" id="BPLR01013321">
    <property type="protein sequence ID" value="GIY60379.1"/>
    <property type="molecule type" value="Genomic_DNA"/>
</dbReference>
<protein>
    <submittedName>
        <fullName evidence="1">Uncharacterized protein</fullName>
    </submittedName>
</protein>
<dbReference type="AlphaFoldDB" id="A0AAV4USA8"/>
<gene>
    <name evidence="1" type="ORF">CEXT_622811</name>
</gene>
<keyword evidence="2" id="KW-1185">Reference proteome</keyword>
<comment type="caution">
    <text evidence="1">The sequence shown here is derived from an EMBL/GenBank/DDBJ whole genome shotgun (WGS) entry which is preliminary data.</text>
</comment>
<organism evidence="1 2">
    <name type="scientific">Caerostris extrusa</name>
    <name type="common">Bark spider</name>
    <name type="synonym">Caerostris bankana</name>
    <dbReference type="NCBI Taxonomy" id="172846"/>
    <lineage>
        <taxon>Eukaryota</taxon>
        <taxon>Metazoa</taxon>
        <taxon>Ecdysozoa</taxon>
        <taxon>Arthropoda</taxon>
        <taxon>Chelicerata</taxon>
        <taxon>Arachnida</taxon>
        <taxon>Araneae</taxon>
        <taxon>Araneomorphae</taxon>
        <taxon>Entelegynae</taxon>
        <taxon>Araneoidea</taxon>
        <taxon>Araneidae</taxon>
        <taxon>Caerostris</taxon>
    </lineage>
</organism>
<reference evidence="1 2" key="1">
    <citation type="submission" date="2021-06" db="EMBL/GenBank/DDBJ databases">
        <title>Caerostris extrusa draft genome.</title>
        <authorList>
            <person name="Kono N."/>
            <person name="Arakawa K."/>
        </authorList>
    </citation>
    <scope>NUCLEOTIDE SEQUENCE [LARGE SCALE GENOMIC DNA]</scope>
</reference>